<name>A0A914QLQ5_9BILA</name>
<proteinExistence type="predicted"/>
<dbReference type="Gene3D" id="3.30.497.10">
    <property type="entry name" value="Antithrombin, subunit I, domain 2"/>
    <property type="match status" value="1"/>
</dbReference>
<evidence type="ECO:0000259" key="1">
    <source>
        <dbReference type="Pfam" id="PF00079"/>
    </source>
</evidence>
<reference evidence="3" key="1">
    <citation type="submission" date="2022-11" db="UniProtKB">
        <authorList>
            <consortium name="WormBaseParasite"/>
        </authorList>
    </citation>
    <scope>IDENTIFICATION</scope>
</reference>
<dbReference type="Proteomes" id="UP000887578">
    <property type="component" value="Unplaced"/>
</dbReference>
<organism evidence="2 3">
    <name type="scientific">Panagrolaimus davidi</name>
    <dbReference type="NCBI Taxonomy" id="227884"/>
    <lineage>
        <taxon>Eukaryota</taxon>
        <taxon>Metazoa</taxon>
        <taxon>Ecdysozoa</taxon>
        <taxon>Nematoda</taxon>
        <taxon>Chromadorea</taxon>
        <taxon>Rhabditida</taxon>
        <taxon>Tylenchina</taxon>
        <taxon>Panagrolaimomorpha</taxon>
        <taxon>Panagrolaimoidea</taxon>
        <taxon>Panagrolaimidae</taxon>
        <taxon>Panagrolaimus</taxon>
    </lineage>
</organism>
<keyword evidence="2" id="KW-1185">Reference proteome</keyword>
<feature type="domain" description="Serpin" evidence="1">
    <location>
        <begin position="11"/>
        <end position="62"/>
    </location>
</feature>
<dbReference type="Pfam" id="PF00079">
    <property type="entry name" value="Serpin"/>
    <property type="match status" value="1"/>
</dbReference>
<protein>
    <submittedName>
        <fullName evidence="3">Serpin domain-containing protein</fullName>
    </submittedName>
</protein>
<dbReference type="InterPro" id="IPR023796">
    <property type="entry name" value="Serpin_dom"/>
</dbReference>
<evidence type="ECO:0000313" key="3">
    <source>
        <dbReference type="WBParaSite" id="PDA_v2.g452.t1"/>
    </source>
</evidence>
<dbReference type="SUPFAM" id="SSF56574">
    <property type="entry name" value="Serpins"/>
    <property type="match status" value="1"/>
</dbReference>
<sequence length="69" mass="7501">MRTTKMISAEKQANFTLNFLQQTIRVKGLKSLILSPLSLSIDLAVIYNGASKDTAKQLANVLIGGKLHS</sequence>
<dbReference type="InterPro" id="IPR036186">
    <property type="entry name" value="Serpin_sf"/>
</dbReference>
<dbReference type="WBParaSite" id="PDA_v2.g452.t1">
    <property type="protein sequence ID" value="PDA_v2.g452.t1"/>
    <property type="gene ID" value="PDA_v2.g452"/>
</dbReference>
<dbReference type="InterPro" id="IPR042178">
    <property type="entry name" value="Serpin_sf_1"/>
</dbReference>
<accession>A0A914QLQ5</accession>
<evidence type="ECO:0000313" key="2">
    <source>
        <dbReference type="Proteomes" id="UP000887578"/>
    </source>
</evidence>
<dbReference type="AlphaFoldDB" id="A0A914QLQ5"/>